<dbReference type="BioCyc" id="MHAE859194:G1GR7-831-MONOMER"/>
<reference evidence="1" key="1">
    <citation type="journal article" date="2011" name="J. Bacteriol.">
        <title>Complete genome sequences of two hemotropic Mycoplasmas, Mycoplasma haemofelis strain Ohio2 and Mycoplasma suis strain Illinois.</title>
        <authorList>
            <person name="Messick J.B."/>
            <person name="Santos A.P."/>
            <person name="Guimaraes A.M."/>
        </authorList>
    </citation>
    <scope>NUCLEOTIDE SEQUENCE [LARGE SCALE GENOMIC DNA]</scope>
    <source>
        <strain evidence="1">Ohio2</strain>
    </source>
</reference>
<evidence type="ECO:0000313" key="1">
    <source>
        <dbReference type="EMBL" id="AEG73097.1"/>
    </source>
</evidence>
<gene>
    <name evidence="1" type="ordered locus">MHF_0833</name>
</gene>
<organism evidence="1">
    <name type="scientific">Mycoplasma haemofelis (strain Ohio2)</name>
    <dbReference type="NCBI Taxonomy" id="859194"/>
    <lineage>
        <taxon>Bacteria</taxon>
        <taxon>Bacillati</taxon>
        <taxon>Mycoplasmatota</taxon>
        <taxon>Mollicutes</taxon>
        <taxon>Mycoplasmataceae</taxon>
        <taxon>Mycoplasma</taxon>
    </lineage>
</organism>
<dbReference type="STRING" id="859194.MHF_0833"/>
<reference evidence="1" key="2">
    <citation type="journal article" date="2011" name="Vet. Res.">
        <title>Genome of Mycoplasma haemofelis, unraveling its strategies for survival and persistence.</title>
        <authorList>
            <person name="Santos A.P."/>
            <person name="Guimaraes A.M."/>
            <person name="do Nascimento N.C."/>
            <person name="Sanmiguel P.J."/>
            <person name="Martin S.W."/>
            <person name="Messick J.B."/>
        </authorList>
    </citation>
    <scope>NUCLEOTIDE SEQUENCE</scope>
    <source>
        <strain evidence="1">Ohio2</strain>
    </source>
</reference>
<dbReference type="AlphaFoldDB" id="F6FIP9"/>
<sequence length="202" mass="22316">MSKLIPLAAVGGLGAAGAGGYGIYKMHEKPETLKSFLTGIPLATNKESYKTTFEFSKKSDTDLMAMLKSKRNSINENSHEEASVLMESWCSENINKEVGMPNQNEILDKIKKWCVAKPETIEGMLEKPVLKEGWDNKYDGIKDKDGVVNDIKTQEFTESNKSDKAKGGSALKKWCEEKVKSKTYESGAAELFTKVGDRCTSS</sequence>
<dbReference type="HOGENOM" id="CLU_109325_0_0_14"/>
<dbReference type="EMBL" id="CP002808">
    <property type="protein sequence ID" value="AEG73097.1"/>
    <property type="molecule type" value="Genomic_DNA"/>
</dbReference>
<dbReference type="KEGG" id="mhf:MHF_0833"/>
<proteinExistence type="predicted"/>
<name>F6FIP9_MYCHI</name>
<dbReference type="Proteomes" id="UP000007952">
    <property type="component" value="Chromosome"/>
</dbReference>
<reference key="3">
    <citation type="submission" date="2011-05" db="EMBL/GenBank/DDBJ databases">
        <title>The Genome of Mycoplasma haemofelis Strain Ohio2, a pathogenic hemoplasma of the cat.</title>
        <authorList>
            <person name="Santos A.P."/>
            <person name="Guimaraes A.M.S."/>
            <person name="SanMiguel P.J."/>
            <person name="Martin S.W."/>
            <person name="Messick J.B."/>
        </authorList>
    </citation>
    <scope>NUCLEOTIDE SEQUENCE</scope>
    <source>
        <strain>Ohio2</strain>
    </source>
</reference>
<accession>F6FIP9</accession>
<protein>
    <submittedName>
        <fullName evidence="1">Uncharacterized protein</fullName>
    </submittedName>
</protein>